<evidence type="ECO:0000256" key="1">
    <source>
        <dbReference type="SAM" id="SignalP"/>
    </source>
</evidence>
<feature type="chain" id="PRO_5047199307" evidence="1">
    <location>
        <begin position="18"/>
        <end position="289"/>
    </location>
</feature>
<dbReference type="Proteomes" id="UP001159405">
    <property type="component" value="Unassembled WGS sequence"/>
</dbReference>
<evidence type="ECO:0000313" key="2">
    <source>
        <dbReference type="EMBL" id="CAH3176997.1"/>
    </source>
</evidence>
<organism evidence="2 3">
    <name type="scientific">Porites lobata</name>
    <dbReference type="NCBI Taxonomy" id="104759"/>
    <lineage>
        <taxon>Eukaryota</taxon>
        <taxon>Metazoa</taxon>
        <taxon>Cnidaria</taxon>
        <taxon>Anthozoa</taxon>
        <taxon>Hexacorallia</taxon>
        <taxon>Scleractinia</taxon>
        <taxon>Fungiina</taxon>
        <taxon>Poritidae</taxon>
        <taxon>Porites</taxon>
    </lineage>
</organism>
<keyword evidence="3" id="KW-1185">Reference proteome</keyword>
<evidence type="ECO:0000313" key="3">
    <source>
        <dbReference type="Proteomes" id="UP001159405"/>
    </source>
</evidence>
<protein>
    <submittedName>
        <fullName evidence="2">Uncharacterized protein</fullName>
    </submittedName>
</protein>
<feature type="signal peptide" evidence="1">
    <location>
        <begin position="1"/>
        <end position="17"/>
    </location>
</feature>
<proteinExistence type="predicted"/>
<keyword evidence="1" id="KW-0732">Signal</keyword>
<dbReference type="EMBL" id="CALNXK010000219">
    <property type="protein sequence ID" value="CAH3176997.1"/>
    <property type="molecule type" value="Genomic_DNA"/>
</dbReference>
<gene>
    <name evidence="2" type="ORF">PLOB_00018610</name>
</gene>
<reference evidence="2 3" key="1">
    <citation type="submission" date="2022-05" db="EMBL/GenBank/DDBJ databases">
        <authorList>
            <consortium name="Genoscope - CEA"/>
            <person name="William W."/>
        </authorList>
    </citation>
    <scope>NUCLEOTIDE SEQUENCE [LARGE SCALE GENOMIC DNA]</scope>
</reference>
<sequence>MKKVLCFVFLTFTLVLSHQDVNKRGGAGSKEKLQVTPQNTNQALANVMTAGKPIIDTDGSGIVSPYYNSGDMAPRCNLDEDGGYFCNFEHTSCYATGAVAKNEVKVVPTGSDQCANRPEFQAIFLHLAEKGDTYTFLNPIVAPWFFTAPLGGCDMFLATEANHGATPLVIHSNRNNILNAVDNLRKKEQFVDRLLSRLQRTYKVIARVYWTSGKKEEKRAIDQHLDQYVQSHPDVKRLISYNEVSPSGEQLYHFIGHYRSDLTSWRFISKGEKNGDTAEFRVSQQGKVV</sequence>
<accession>A0ABN8RD95</accession>
<name>A0ABN8RD95_9CNID</name>
<comment type="caution">
    <text evidence="2">The sequence shown here is derived from an EMBL/GenBank/DDBJ whole genome shotgun (WGS) entry which is preliminary data.</text>
</comment>